<feature type="domain" description="Nitroreductase" evidence="6">
    <location>
        <begin position="12"/>
        <end position="67"/>
    </location>
</feature>
<dbReference type="GO" id="GO:0016491">
    <property type="term" value="F:oxidoreductase activity"/>
    <property type="evidence" value="ECO:0007669"/>
    <property type="project" value="UniProtKB-KW"/>
</dbReference>
<comment type="similarity">
    <text evidence="2">Belongs to the nitroreductase family.</text>
</comment>
<dbReference type="CDD" id="cd20609">
    <property type="entry name" value="nitroreductase"/>
    <property type="match status" value="1"/>
</dbReference>
<reference evidence="7 8" key="1">
    <citation type="submission" date="2018-08" db="EMBL/GenBank/DDBJ databases">
        <title>A genome reference for cultivated species of the human gut microbiota.</title>
        <authorList>
            <person name="Zou Y."/>
            <person name="Xue W."/>
            <person name="Luo G."/>
        </authorList>
    </citation>
    <scope>NUCLEOTIDE SEQUENCE [LARGE SCALE GENOMIC DNA]</scope>
    <source>
        <strain evidence="7 8">AF24-29</strain>
    </source>
</reference>
<evidence type="ECO:0000256" key="1">
    <source>
        <dbReference type="ARBA" id="ARBA00001917"/>
    </source>
</evidence>
<keyword evidence="3" id="KW-0285">Flavoprotein</keyword>
<evidence type="ECO:0000256" key="5">
    <source>
        <dbReference type="ARBA" id="ARBA00023002"/>
    </source>
</evidence>
<dbReference type="AlphaFoldDB" id="A0A412G552"/>
<comment type="cofactor">
    <cofactor evidence="1">
        <name>FMN</name>
        <dbReference type="ChEBI" id="CHEBI:58210"/>
    </cofactor>
</comment>
<evidence type="ECO:0000313" key="7">
    <source>
        <dbReference type="EMBL" id="RGR75931.1"/>
    </source>
</evidence>
<comment type="caution">
    <text evidence="7">The sequence shown here is derived from an EMBL/GenBank/DDBJ whole genome shotgun (WGS) entry which is preliminary data.</text>
</comment>
<protein>
    <submittedName>
        <fullName evidence="7">Nitroreductase</fullName>
    </submittedName>
</protein>
<name>A0A412G552_9FIRM</name>
<dbReference type="Gene3D" id="3.40.109.10">
    <property type="entry name" value="NADH Oxidase"/>
    <property type="match status" value="1"/>
</dbReference>
<evidence type="ECO:0000259" key="6">
    <source>
        <dbReference type="Pfam" id="PF00881"/>
    </source>
</evidence>
<gene>
    <name evidence="7" type="ORF">DWY25_04110</name>
</gene>
<dbReference type="InterPro" id="IPR029479">
    <property type="entry name" value="Nitroreductase"/>
</dbReference>
<proteinExistence type="inferred from homology"/>
<dbReference type="Proteomes" id="UP000284178">
    <property type="component" value="Unassembled WGS sequence"/>
</dbReference>
<sequence length="172" mass="19529">MKMKFSELAALRYSVRRFDSRPVEQDVLDQILETGRLAPTAKNLQPQRIYVVRSKALLAKLRAITTMTFDAPQVLIICADPGEAWVNPFNGRSSAEMDASIVAAHMMLQMQELGIGSTWVCWFDPEKVKQALALPESVEPYCLLPFGYPSTDCRPSRQHDQRKPLDQTVRYL</sequence>
<keyword evidence="5" id="KW-0560">Oxidoreductase</keyword>
<dbReference type="PANTHER" id="PTHR43673:SF2">
    <property type="entry name" value="NITROREDUCTASE"/>
    <property type="match status" value="1"/>
</dbReference>
<keyword evidence="4" id="KW-0288">FMN</keyword>
<evidence type="ECO:0000256" key="2">
    <source>
        <dbReference type="ARBA" id="ARBA00007118"/>
    </source>
</evidence>
<dbReference type="InterPro" id="IPR000415">
    <property type="entry name" value="Nitroreductase-like"/>
</dbReference>
<dbReference type="EMBL" id="QRUP01000003">
    <property type="protein sequence ID" value="RGR75931.1"/>
    <property type="molecule type" value="Genomic_DNA"/>
</dbReference>
<organism evidence="7 8">
    <name type="scientific">Holdemania filiformis</name>
    <dbReference type="NCBI Taxonomy" id="61171"/>
    <lineage>
        <taxon>Bacteria</taxon>
        <taxon>Bacillati</taxon>
        <taxon>Bacillota</taxon>
        <taxon>Erysipelotrichia</taxon>
        <taxon>Erysipelotrichales</taxon>
        <taxon>Erysipelotrichaceae</taxon>
        <taxon>Holdemania</taxon>
    </lineage>
</organism>
<accession>A0A412G552</accession>
<dbReference type="PANTHER" id="PTHR43673">
    <property type="entry name" value="NAD(P)H NITROREDUCTASE YDGI-RELATED"/>
    <property type="match status" value="1"/>
</dbReference>
<evidence type="ECO:0000256" key="4">
    <source>
        <dbReference type="ARBA" id="ARBA00022643"/>
    </source>
</evidence>
<evidence type="ECO:0000313" key="8">
    <source>
        <dbReference type="Proteomes" id="UP000284178"/>
    </source>
</evidence>
<dbReference type="SUPFAM" id="SSF55469">
    <property type="entry name" value="FMN-dependent nitroreductase-like"/>
    <property type="match status" value="1"/>
</dbReference>
<dbReference type="Pfam" id="PF00881">
    <property type="entry name" value="Nitroreductase"/>
    <property type="match status" value="1"/>
</dbReference>
<evidence type="ECO:0000256" key="3">
    <source>
        <dbReference type="ARBA" id="ARBA00022630"/>
    </source>
</evidence>
<keyword evidence="8" id="KW-1185">Reference proteome</keyword>